<comment type="caution">
    <text evidence="5">The sequence shown here is derived from an EMBL/GenBank/DDBJ whole genome shotgun (WGS) entry which is preliminary data.</text>
</comment>
<dbReference type="SUPFAM" id="SSF51419">
    <property type="entry name" value="PLP-binding barrel"/>
    <property type="match status" value="1"/>
</dbReference>
<dbReference type="InterPro" id="IPR011078">
    <property type="entry name" value="PyrdxlP_homeostasis"/>
</dbReference>
<name>A0A0P7ZLB5_9CYAN</name>
<dbReference type="EMBL" id="LJZR01000010">
    <property type="protein sequence ID" value="KPQ35726.1"/>
    <property type="molecule type" value="Genomic_DNA"/>
</dbReference>
<evidence type="ECO:0000256" key="1">
    <source>
        <dbReference type="ARBA" id="ARBA00022898"/>
    </source>
</evidence>
<evidence type="ECO:0000313" key="5">
    <source>
        <dbReference type="EMBL" id="KPQ35726.1"/>
    </source>
</evidence>
<keyword evidence="1 2" id="KW-0663">Pyridoxal phosphate</keyword>
<comment type="function">
    <text evidence="2">Pyridoxal 5'-phosphate (PLP)-binding protein, which is involved in PLP homeostasis.</text>
</comment>
<dbReference type="InterPro" id="IPR001608">
    <property type="entry name" value="Ala_racemase_N"/>
</dbReference>
<dbReference type="STRING" id="1666911.HLUCCA11_09165"/>
<sequence>MAAEQTGADNKLQKHSFDTMTADAADAMTADAMTADAMTADAMTADAMTADAMTADAMTADAMTADAIASRLSTIRPRVPSSVKLIAVTKTFPSEIVRAAYAAGIRDFAENKVQESVEKQAQLADLTDVVWHFIGHIQSNKSRKVVEHFDWIHSVDSLKLAARLDRHAAELGKQPTCCLQVKLAIDPTKDGFERADLLAAVPELDQLMHLNIVGLMVIAPYGLSPAATQKVFERGQDLATEIKALTPNRLRMDELSMGMSGDFEWAIAAGATMIRLGSSLFGARQR</sequence>
<dbReference type="InterPro" id="IPR029066">
    <property type="entry name" value="PLP-binding_barrel"/>
</dbReference>
<dbReference type="PANTHER" id="PTHR10146">
    <property type="entry name" value="PROLINE SYNTHETASE CO-TRANSCRIBED BACTERIAL HOMOLOG PROTEIN"/>
    <property type="match status" value="1"/>
</dbReference>
<dbReference type="PATRIC" id="fig|1666911.3.peg.625"/>
<dbReference type="NCBIfam" id="TIGR00044">
    <property type="entry name" value="YggS family pyridoxal phosphate-dependent enzyme"/>
    <property type="match status" value="1"/>
</dbReference>
<dbReference type="CDD" id="cd00635">
    <property type="entry name" value="PLPDE_III_YBL036c_like"/>
    <property type="match status" value="1"/>
</dbReference>
<evidence type="ECO:0000256" key="3">
    <source>
        <dbReference type="RuleBase" id="RU004514"/>
    </source>
</evidence>
<gene>
    <name evidence="5" type="ORF">HLUCCA11_09165</name>
</gene>
<dbReference type="Pfam" id="PF01168">
    <property type="entry name" value="Ala_racemase_N"/>
    <property type="match status" value="1"/>
</dbReference>
<dbReference type="AlphaFoldDB" id="A0A0P7ZLB5"/>
<organism evidence="5 6">
    <name type="scientific">Phormidesmis priestleyi Ana</name>
    <dbReference type="NCBI Taxonomy" id="1666911"/>
    <lineage>
        <taxon>Bacteria</taxon>
        <taxon>Bacillati</taxon>
        <taxon>Cyanobacteriota</taxon>
        <taxon>Cyanophyceae</taxon>
        <taxon>Leptolyngbyales</taxon>
        <taxon>Leptolyngbyaceae</taxon>
        <taxon>Phormidesmis</taxon>
    </lineage>
</organism>
<evidence type="ECO:0000313" key="6">
    <source>
        <dbReference type="Proteomes" id="UP000050465"/>
    </source>
</evidence>
<feature type="modified residue" description="N6-(pyridoxal phosphate)lysine" evidence="2">
    <location>
        <position position="90"/>
    </location>
</feature>
<feature type="domain" description="Alanine racemase N-terminal" evidence="4">
    <location>
        <begin position="65"/>
        <end position="284"/>
    </location>
</feature>
<protein>
    <recommendedName>
        <fullName evidence="2">Pyridoxal phosphate homeostasis protein</fullName>
        <shortName evidence="2">PLP homeostasis protein</shortName>
    </recommendedName>
</protein>
<reference evidence="5 6" key="1">
    <citation type="submission" date="2015-09" db="EMBL/GenBank/DDBJ databases">
        <title>Identification and resolution of microdiversity through metagenomic sequencing of parallel consortia.</title>
        <authorList>
            <person name="Nelson W.C."/>
            <person name="Romine M.F."/>
            <person name="Lindemann S.R."/>
        </authorList>
    </citation>
    <scope>NUCLEOTIDE SEQUENCE [LARGE SCALE GENOMIC DNA]</scope>
    <source>
        <strain evidence="5">Ana</strain>
    </source>
</reference>
<evidence type="ECO:0000259" key="4">
    <source>
        <dbReference type="Pfam" id="PF01168"/>
    </source>
</evidence>
<evidence type="ECO:0000256" key="2">
    <source>
        <dbReference type="HAMAP-Rule" id="MF_02087"/>
    </source>
</evidence>
<dbReference type="PANTHER" id="PTHR10146:SF14">
    <property type="entry name" value="PYRIDOXAL PHOSPHATE HOMEOSTASIS PROTEIN"/>
    <property type="match status" value="1"/>
</dbReference>
<dbReference type="HAMAP" id="MF_02087">
    <property type="entry name" value="PLP_homeostasis"/>
    <property type="match status" value="1"/>
</dbReference>
<proteinExistence type="inferred from homology"/>
<dbReference type="FunFam" id="3.20.20.10:FF:000018">
    <property type="entry name" value="Pyridoxal phosphate homeostasis protein"/>
    <property type="match status" value="1"/>
</dbReference>
<dbReference type="GO" id="GO:0030170">
    <property type="term" value="F:pyridoxal phosphate binding"/>
    <property type="evidence" value="ECO:0007669"/>
    <property type="project" value="UniProtKB-UniRule"/>
</dbReference>
<comment type="similarity">
    <text evidence="2 3">Belongs to the pyridoxal phosphate-binding protein YggS/PROSC family.</text>
</comment>
<dbReference type="PROSITE" id="PS01211">
    <property type="entry name" value="UPF0001"/>
    <property type="match status" value="1"/>
</dbReference>
<dbReference type="Proteomes" id="UP000050465">
    <property type="component" value="Unassembled WGS sequence"/>
</dbReference>
<accession>A0A0P7ZLB5</accession>
<dbReference type="Gene3D" id="3.20.20.10">
    <property type="entry name" value="Alanine racemase"/>
    <property type="match status" value="1"/>
</dbReference>